<protein>
    <recommendedName>
        <fullName evidence="3">Deaminase</fullName>
    </recommendedName>
</protein>
<sequence>MNEISAITGYSKNISEAIAEIRIKELIGNDPLVHSQLKNSIEQFKDTIQPILTKKQKRGNGGNYSMIDVKVGDLNTKIKSFSKFSSLDDIGKGGSLSPAEVKQFVENENIALLKPEDKRVFETSKIDNQDALFDTKAKLLENIAGKLGDNYDVKGSIDLYTQLSPCASCRGVISQFMDRYPNIKINLNYDKQYHN</sequence>
<evidence type="ECO:0000313" key="1">
    <source>
        <dbReference type="EMBL" id="PHE82352.1"/>
    </source>
</evidence>
<reference evidence="1 2" key="1">
    <citation type="submission" date="2017-09" db="EMBL/GenBank/DDBJ databases">
        <title>Large-scale bioinformatics analysis of Bacillus genomes uncovers conserved roles of natural products in bacterial physiology.</title>
        <authorList>
            <consortium name="Agbiome Team Llc"/>
            <person name="Bleich R.M."/>
            <person name="Grubbs K.J."/>
            <person name="Santa Maria K.C."/>
            <person name="Allen S.E."/>
            <person name="Farag S."/>
            <person name="Shank E.A."/>
            <person name="Bowers A."/>
        </authorList>
    </citation>
    <scope>NUCLEOTIDE SEQUENCE [LARGE SCALE GENOMIC DNA]</scope>
    <source>
        <strain evidence="1 2">AFS037265</strain>
    </source>
</reference>
<dbReference type="AlphaFoldDB" id="A0ABD6SXC8"/>
<dbReference type="Pfam" id="PF14424">
    <property type="entry name" value="Toxin-deaminase"/>
    <property type="match status" value="1"/>
</dbReference>
<dbReference type="RefSeq" id="WP_003209517.1">
    <property type="nucleotide sequence ID" value="NZ_CM000744.1"/>
</dbReference>
<dbReference type="GeneID" id="34215129"/>
<gene>
    <name evidence="1" type="ORF">COF81_31505</name>
</gene>
<proteinExistence type="predicted"/>
<evidence type="ECO:0000313" key="2">
    <source>
        <dbReference type="Proteomes" id="UP000221918"/>
    </source>
</evidence>
<dbReference type="InterPro" id="IPR032721">
    <property type="entry name" value="Toxin-deaminase"/>
</dbReference>
<accession>A0ABD6SXC8</accession>
<comment type="caution">
    <text evidence="1">The sequence shown here is derived from an EMBL/GenBank/DDBJ whole genome shotgun (WGS) entry which is preliminary data.</text>
</comment>
<evidence type="ECO:0008006" key="3">
    <source>
        <dbReference type="Google" id="ProtNLM"/>
    </source>
</evidence>
<dbReference type="EMBL" id="NUTL01000314">
    <property type="protein sequence ID" value="PHE82352.1"/>
    <property type="molecule type" value="Genomic_DNA"/>
</dbReference>
<organism evidence="1 2">
    <name type="scientific">Bacillus pseudomycoides</name>
    <dbReference type="NCBI Taxonomy" id="64104"/>
    <lineage>
        <taxon>Bacteria</taxon>
        <taxon>Bacillati</taxon>
        <taxon>Bacillota</taxon>
        <taxon>Bacilli</taxon>
        <taxon>Bacillales</taxon>
        <taxon>Bacillaceae</taxon>
        <taxon>Bacillus</taxon>
        <taxon>Bacillus cereus group</taxon>
    </lineage>
</organism>
<name>A0ABD6SXC8_9BACI</name>
<dbReference type="Proteomes" id="UP000221918">
    <property type="component" value="Unassembled WGS sequence"/>
</dbReference>